<dbReference type="KEGG" id="yel:LC20_03284"/>
<accession>A0A7U4K1Q4</accession>
<proteinExistence type="predicted"/>
<dbReference type="EMBL" id="CP007448">
    <property type="protein sequence ID" value="AHM74537.1"/>
    <property type="molecule type" value="Genomic_DNA"/>
</dbReference>
<sequence>MEINNCNSFINERRPVIDDKCDHSSRIIDSWGIAARARCRAPYTPPLKPQKVAVPVTVATKSNEPESTNKFNGSISSALRLKASELVGVMLGKTLTYAGILAALDKAYPGHGITLRMLQMRMVSFVKSPHVKIIRHEKPVPEFTLHSVSECFYADSVLRTKKTEERGFRCELTKSEMSLCIKKSE</sequence>
<reference evidence="1 2" key="1">
    <citation type="submission" date="2017-11" db="EMBL/GenBank/DDBJ databases">
        <title>The complete genome sequence and comparative genome analysis of Yersinia enterocolitica strain LC20.</title>
        <authorList>
            <person name="Shi G."/>
            <person name="Su M."/>
            <person name="Liang J."/>
            <person name="Gu W."/>
            <person name="Xiao Y."/>
            <person name="Zhang Z."/>
            <person name="Qiu H."/>
            <person name="Duan R."/>
            <person name="Zhang Z."/>
            <person name="Li Y."/>
            <person name="Zhang X."/>
            <person name="Ling Y."/>
            <person name="Song L."/>
            <person name="Chen M."/>
            <person name="Zhao Y."/>
            <person name="Wu J."/>
            <person name="Jing H."/>
            <person name="Xiao J."/>
            <person name="Wang X."/>
        </authorList>
    </citation>
    <scope>NUCLEOTIDE SEQUENCE [LARGE SCALE GENOMIC DNA]</scope>
    <source>
        <strain evidence="1 2">LC20</strain>
    </source>
</reference>
<evidence type="ECO:0000313" key="1">
    <source>
        <dbReference type="EMBL" id="AHM74537.1"/>
    </source>
</evidence>
<organism evidence="1 2">
    <name type="scientific">Yersinia enterocolitica LC20</name>
    <dbReference type="NCBI Taxonomy" id="1443113"/>
    <lineage>
        <taxon>Bacteria</taxon>
        <taxon>Pseudomonadati</taxon>
        <taxon>Pseudomonadota</taxon>
        <taxon>Gammaproteobacteria</taxon>
        <taxon>Enterobacterales</taxon>
        <taxon>Yersiniaceae</taxon>
        <taxon>Yersinia</taxon>
    </lineage>
</organism>
<evidence type="ECO:0000313" key="2">
    <source>
        <dbReference type="Proteomes" id="UP000230961"/>
    </source>
</evidence>
<dbReference type="AlphaFoldDB" id="A0A7U4K1Q4"/>
<name>A0A7U4K1Q4_YEREN</name>
<protein>
    <submittedName>
        <fullName evidence="1">Uncharacterized protein</fullName>
    </submittedName>
</protein>
<dbReference type="Proteomes" id="UP000230961">
    <property type="component" value="Chromosome"/>
</dbReference>
<gene>
    <name evidence="1" type="ORF">LC20_03284</name>
</gene>